<sequence length="188" mass="20649">MGTAITRKKDTGEQGNGGQFGSVTRSDANVQVPQQKDAGSFEDRYKSLMAESNEAFRAYESLSVRVNEMVLEKLSRIGVESAPEEAVAVGIAAEYDDDPERPEDSLRGLRWVHSDGSVADVEDSGCWDEMQVTWGDVDRSMIPWHEHAGLIEPADSGLPTEAMKLEEVEYVIPIHGRAHGMVEPAAWS</sequence>
<keyword evidence="3" id="KW-1185">Reference proteome</keyword>
<protein>
    <submittedName>
        <fullName evidence="2">Uncharacterized protein</fullName>
    </submittedName>
</protein>
<organism evidence="2 3">
    <name type="scientific">Brachybacterium kimchii</name>
    <dbReference type="NCBI Taxonomy" id="2942909"/>
    <lineage>
        <taxon>Bacteria</taxon>
        <taxon>Bacillati</taxon>
        <taxon>Actinomycetota</taxon>
        <taxon>Actinomycetes</taxon>
        <taxon>Micrococcales</taxon>
        <taxon>Dermabacteraceae</taxon>
        <taxon>Brachybacterium</taxon>
    </lineage>
</organism>
<evidence type="ECO:0000313" key="2">
    <source>
        <dbReference type="EMBL" id="UQN30585.1"/>
    </source>
</evidence>
<evidence type="ECO:0000256" key="1">
    <source>
        <dbReference type="SAM" id="MobiDB-lite"/>
    </source>
</evidence>
<gene>
    <name evidence="2" type="ORF">M4486_04530</name>
</gene>
<reference evidence="2" key="1">
    <citation type="submission" date="2022-05" db="EMBL/GenBank/DDBJ databases">
        <title>Genomic analysis of Brachybacterium sp. CBA3104.</title>
        <authorList>
            <person name="Roh S.W."/>
            <person name="Kim Y.B."/>
            <person name="Kim Y."/>
        </authorList>
    </citation>
    <scope>NUCLEOTIDE SEQUENCE</scope>
    <source>
        <strain evidence="2">CBA3104</strain>
    </source>
</reference>
<dbReference type="RefSeq" id="WP_239201751.1">
    <property type="nucleotide sequence ID" value="NZ_CP097218.1"/>
</dbReference>
<feature type="compositionally biased region" description="Polar residues" evidence="1">
    <location>
        <begin position="21"/>
        <end position="34"/>
    </location>
</feature>
<feature type="region of interest" description="Disordered" evidence="1">
    <location>
        <begin position="1"/>
        <end position="40"/>
    </location>
</feature>
<dbReference type="Proteomes" id="UP001055868">
    <property type="component" value="Chromosome"/>
</dbReference>
<name>A0ABY4N7P6_9MICO</name>
<dbReference type="EMBL" id="CP097218">
    <property type="protein sequence ID" value="UQN30585.1"/>
    <property type="molecule type" value="Genomic_DNA"/>
</dbReference>
<accession>A0ABY4N7P6</accession>
<evidence type="ECO:0000313" key="3">
    <source>
        <dbReference type="Proteomes" id="UP001055868"/>
    </source>
</evidence>
<proteinExistence type="predicted"/>